<evidence type="ECO:0000256" key="1">
    <source>
        <dbReference type="SAM" id="MobiDB-lite"/>
    </source>
</evidence>
<feature type="region of interest" description="Disordered" evidence="1">
    <location>
        <begin position="74"/>
        <end position="103"/>
    </location>
</feature>
<accession>A0A420IWD2</accession>
<proteinExistence type="predicted"/>
<comment type="caution">
    <text evidence="2">The sequence shown here is derived from an EMBL/GenBank/DDBJ whole genome shotgun (WGS) entry which is preliminary data.</text>
</comment>
<reference evidence="2 3" key="1">
    <citation type="journal article" date="2018" name="BMC Genomics">
        <title>Comparative genome analyses reveal sequence features reflecting distinct modes of host-adaptation between dicot and monocot powdery mildew.</title>
        <authorList>
            <person name="Wu Y."/>
            <person name="Ma X."/>
            <person name="Pan Z."/>
            <person name="Kale S.D."/>
            <person name="Song Y."/>
            <person name="King H."/>
            <person name="Zhang Q."/>
            <person name="Presley C."/>
            <person name="Deng X."/>
            <person name="Wei C.I."/>
            <person name="Xiao S."/>
        </authorList>
    </citation>
    <scope>NUCLEOTIDE SEQUENCE [LARGE SCALE GENOMIC DNA]</scope>
    <source>
        <strain evidence="2">UCSC1</strain>
    </source>
</reference>
<evidence type="ECO:0000313" key="3">
    <source>
        <dbReference type="Proteomes" id="UP000285405"/>
    </source>
</evidence>
<dbReference type="EMBL" id="MCBR01005254">
    <property type="protein sequence ID" value="RKF78793.1"/>
    <property type="molecule type" value="Genomic_DNA"/>
</dbReference>
<feature type="non-terminal residue" evidence="2">
    <location>
        <position position="197"/>
    </location>
</feature>
<evidence type="ECO:0000313" key="2">
    <source>
        <dbReference type="EMBL" id="RKF78793.1"/>
    </source>
</evidence>
<name>A0A420IWD2_9PEZI</name>
<feature type="non-terminal residue" evidence="2">
    <location>
        <position position="1"/>
    </location>
</feature>
<gene>
    <name evidence="2" type="ORF">GcC1_052043</name>
</gene>
<sequence>RIDTVRKVTEELKIQRAKNIVNLAKNDRNSPKYLHLANINIGDQVLVFREPTKSTKGYWEKAELVDNNESTLTKKKDSFDQTETSPSLPINYNSSTVSDGKLRRSDRLSKAKISPQFTLCSKNTEHDSNPLQMLAEKFNGIYMIEDEAIKTSTELRENGLITSPGVPFEQSTKKELDCHAENGIFEFLPWDDSMKNI</sequence>
<feature type="compositionally biased region" description="Polar residues" evidence="1">
    <location>
        <begin position="81"/>
        <end position="98"/>
    </location>
</feature>
<dbReference type="OrthoDB" id="10631110at2759"/>
<organism evidence="2 3">
    <name type="scientific">Golovinomyces cichoracearum</name>
    <dbReference type="NCBI Taxonomy" id="62708"/>
    <lineage>
        <taxon>Eukaryota</taxon>
        <taxon>Fungi</taxon>
        <taxon>Dikarya</taxon>
        <taxon>Ascomycota</taxon>
        <taxon>Pezizomycotina</taxon>
        <taxon>Leotiomycetes</taxon>
        <taxon>Erysiphales</taxon>
        <taxon>Erysiphaceae</taxon>
        <taxon>Golovinomyces</taxon>
    </lineage>
</organism>
<dbReference type="Proteomes" id="UP000285405">
    <property type="component" value="Unassembled WGS sequence"/>
</dbReference>
<protein>
    <submittedName>
        <fullName evidence="2">Uncharacterized protein</fullName>
    </submittedName>
</protein>
<dbReference type="AlphaFoldDB" id="A0A420IWD2"/>